<dbReference type="EMBL" id="PFWU01000001">
    <property type="protein sequence ID" value="PJA46430.1"/>
    <property type="molecule type" value="Genomic_DNA"/>
</dbReference>
<proteinExistence type="predicted"/>
<accession>A0A2M7XEY4</accession>
<protein>
    <recommendedName>
        <fullName evidence="1">YbaK/aminoacyl-tRNA synthetase-associated domain-containing protein</fullName>
    </recommendedName>
</protein>
<evidence type="ECO:0000259" key="1">
    <source>
        <dbReference type="Pfam" id="PF04073"/>
    </source>
</evidence>
<sequence length="156" mass="17756">MTVFEQIKQKLLEEQVDFITKEHPNEPHASEAAVGFDPDSAPHHEGAKAIVVKGKKSEDFYLFVLPDDLKLDQKKVKDVLGERWSFAEYQEVIDVTKCIPGSVPPFGSVIGLRTMIDKKFEEEKDVFFNAGSLTHSIRMSYHDYFRAEKPLVVDVT</sequence>
<organism evidence="2 3">
    <name type="scientific">Candidatus Uhrbacteria bacterium CG_4_9_14_3_um_filter_50_9</name>
    <dbReference type="NCBI Taxonomy" id="1975035"/>
    <lineage>
        <taxon>Bacteria</taxon>
        <taxon>Candidatus Uhriibacteriota</taxon>
    </lineage>
</organism>
<dbReference type="GO" id="GO:0002161">
    <property type="term" value="F:aminoacyl-tRNA deacylase activity"/>
    <property type="evidence" value="ECO:0007669"/>
    <property type="project" value="InterPro"/>
</dbReference>
<name>A0A2M7XEY4_9BACT</name>
<dbReference type="InterPro" id="IPR007214">
    <property type="entry name" value="YbaK/aa-tRNA-synth-assoc-dom"/>
</dbReference>
<reference evidence="3" key="1">
    <citation type="submission" date="2017-09" db="EMBL/GenBank/DDBJ databases">
        <title>Depth-based differentiation of microbial function through sediment-hosted aquifers and enrichment of novel symbionts in the deep terrestrial subsurface.</title>
        <authorList>
            <person name="Probst A.J."/>
            <person name="Ladd B."/>
            <person name="Jarett J.K."/>
            <person name="Geller-Mcgrath D.E."/>
            <person name="Sieber C.M.K."/>
            <person name="Emerson J.B."/>
            <person name="Anantharaman K."/>
            <person name="Thomas B.C."/>
            <person name="Malmstrom R."/>
            <person name="Stieglmeier M."/>
            <person name="Klingl A."/>
            <person name="Woyke T."/>
            <person name="Ryan C.M."/>
            <person name="Banfield J.F."/>
        </authorList>
    </citation>
    <scope>NUCLEOTIDE SEQUENCE [LARGE SCALE GENOMIC DNA]</scope>
</reference>
<evidence type="ECO:0000313" key="2">
    <source>
        <dbReference type="EMBL" id="PJA46430.1"/>
    </source>
</evidence>
<dbReference type="Proteomes" id="UP000229385">
    <property type="component" value="Unassembled WGS sequence"/>
</dbReference>
<comment type="caution">
    <text evidence="2">The sequence shown here is derived from an EMBL/GenBank/DDBJ whole genome shotgun (WGS) entry which is preliminary data.</text>
</comment>
<dbReference type="InterPro" id="IPR036754">
    <property type="entry name" value="YbaK/aa-tRNA-synt-asso_dom_sf"/>
</dbReference>
<dbReference type="AlphaFoldDB" id="A0A2M7XEY4"/>
<dbReference type="Gene3D" id="3.90.960.10">
    <property type="entry name" value="YbaK/aminoacyl-tRNA synthetase-associated domain"/>
    <property type="match status" value="1"/>
</dbReference>
<dbReference type="SUPFAM" id="SSF55826">
    <property type="entry name" value="YbaK/ProRS associated domain"/>
    <property type="match status" value="1"/>
</dbReference>
<dbReference type="PANTHER" id="PTHR30411:SF9">
    <property type="entry name" value="MULTIFUNCTIONAL SER_THR-TRNA DEACYLASE PROXP-Y"/>
    <property type="match status" value="1"/>
</dbReference>
<feature type="domain" description="YbaK/aminoacyl-tRNA synthetase-associated" evidence="1">
    <location>
        <begin position="41"/>
        <end position="146"/>
    </location>
</feature>
<gene>
    <name evidence="2" type="ORF">CO174_00245</name>
</gene>
<dbReference type="Pfam" id="PF04073">
    <property type="entry name" value="tRNA_edit"/>
    <property type="match status" value="1"/>
</dbReference>
<dbReference type="PANTHER" id="PTHR30411">
    <property type="entry name" value="CYTOPLASMIC PROTEIN"/>
    <property type="match status" value="1"/>
</dbReference>
<evidence type="ECO:0000313" key="3">
    <source>
        <dbReference type="Proteomes" id="UP000229385"/>
    </source>
</evidence>